<feature type="transmembrane region" description="Helical" evidence="1">
    <location>
        <begin position="243"/>
        <end position="264"/>
    </location>
</feature>
<name>A0A0H3CNX0_ENTCC</name>
<protein>
    <recommendedName>
        <fullName evidence="2">DUF6418 domain-containing protein</fullName>
    </recommendedName>
</protein>
<evidence type="ECO:0000313" key="3">
    <source>
        <dbReference type="EMBL" id="ADF62891.1"/>
    </source>
</evidence>
<keyword evidence="1" id="KW-0812">Transmembrane</keyword>
<dbReference type="Proteomes" id="UP000002363">
    <property type="component" value="Chromosome"/>
</dbReference>
<dbReference type="eggNOG" id="ENOG5032WH0">
    <property type="taxonomic scope" value="Bacteria"/>
</dbReference>
<evidence type="ECO:0000256" key="1">
    <source>
        <dbReference type="SAM" id="Phobius"/>
    </source>
</evidence>
<reference evidence="3 4" key="1">
    <citation type="journal article" date="2010" name="J. Bacteriol.">
        <title>Complete genome sequence of Enterobacter cloacae subsp. cloacae type strain ATCC 13047.</title>
        <authorList>
            <person name="Ren Y."/>
            <person name="Ren Y."/>
            <person name="Zhou Z."/>
            <person name="Guo X."/>
            <person name="Li Y."/>
            <person name="Feng L."/>
            <person name="Wang L."/>
        </authorList>
    </citation>
    <scope>NUCLEOTIDE SEQUENCE [LARGE SCALE GENOMIC DNA]</scope>
    <source>
        <strain evidence="4">ATCC 13047 / DSM 30054 / NBRC 13535 / NCTC 10005 / WDCM 00083 / NCDC 279-56</strain>
    </source>
</reference>
<sequence length="440" mass="50881">MNVLAIVWFLVYAINSLFPASLVFNIFSYLLWLVTVVYLFRMKVQFTFFNFMAIFAYTTTGLSCLIAEFGSYFVETQTISYLTGATSRNLSLCFFLLYSSYAGFSLVKRLLPTTYPQIISLNRLVYSFIPFLSSALIIGLFYISIRYGSPNDYNVDRFYYWANIAPSWGDYLKFNLVQLSFLLGMMYAARPYKWLLVMFVLGLIAQILVGEKFTGVFSAIVFFITPYFIIHSSKFNVFSTKNIVITLVITFIFSIAIYNSYAAIVGQKNATESFLSRIILQSQMWWAVDNISGEIKDYSELIRSFFGTASEDRYRGIFYLMSQITPPNIFEGYYEKGINFTMASPVNFIYFFGYPLSLLVALPVGFICGVLYGMFRIAVMNYDYWIILLFIKIHYTIVRILTMGETYALTDPKFIILCFIALVYTLFVCLMKRREKVYAI</sequence>
<feature type="transmembrane region" description="Helical" evidence="1">
    <location>
        <begin position="192"/>
        <end position="209"/>
    </location>
</feature>
<keyword evidence="1" id="KW-0472">Membrane</keyword>
<dbReference type="HOGENOM" id="CLU_613554_0_0_6"/>
<dbReference type="STRING" id="716541.ECL_03357"/>
<feature type="transmembrane region" description="Helical" evidence="1">
    <location>
        <begin position="123"/>
        <end position="145"/>
    </location>
</feature>
<dbReference type="RefSeq" id="WP_013097857.1">
    <property type="nucleotide sequence ID" value="NC_014121.1"/>
</dbReference>
<feature type="transmembrane region" description="Helical" evidence="1">
    <location>
        <begin position="215"/>
        <end position="231"/>
    </location>
</feature>
<feature type="transmembrane region" description="Helical" evidence="1">
    <location>
        <begin position="384"/>
        <end position="402"/>
    </location>
</feature>
<feature type="transmembrane region" description="Helical" evidence="1">
    <location>
        <begin position="89"/>
        <end position="111"/>
    </location>
</feature>
<evidence type="ECO:0000259" key="2">
    <source>
        <dbReference type="Pfam" id="PF19982"/>
    </source>
</evidence>
<dbReference type="EnsemblBacteria" id="ADF62891">
    <property type="protein sequence ID" value="ADF62891"/>
    <property type="gene ID" value="ECL_03357"/>
</dbReference>
<keyword evidence="1" id="KW-1133">Transmembrane helix</keyword>
<feature type="transmembrane region" description="Helical" evidence="1">
    <location>
        <begin position="348"/>
        <end position="372"/>
    </location>
</feature>
<keyword evidence="4" id="KW-1185">Reference proteome</keyword>
<feature type="transmembrane region" description="Helical" evidence="1">
    <location>
        <begin position="414"/>
        <end position="431"/>
    </location>
</feature>
<feature type="transmembrane region" description="Helical" evidence="1">
    <location>
        <begin position="46"/>
        <end position="69"/>
    </location>
</feature>
<evidence type="ECO:0000313" key="4">
    <source>
        <dbReference type="Proteomes" id="UP000002363"/>
    </source>
</evidence>
<proteinExistence type="predicted"/>
<feature type="transmembrane region" description="Helical" evidence="1">
    <location>
        <begin position="6"/>
        <end position="39"/>
    </location>
</feature>
<feature type="transmembrane region" description="Helical" evidence="1">
    <location>
        <begin position="165"/>
        <end position="185"/>
    </location>
</feature>
<dbReference type="Pfam" id="PF19982">
    <property type="entry name" value="DUF6418"/>
    <property type="match status" value="1"/>
</dbReference>
<dbReference type="KEGG" id="enc:ECL_03357"/>
<gene>
    <name evidence="3" type="primary">wzy</name>
    <name evidence="3" type="ordered locus">ECL_03357</name>
</gene>
<accession>A0A0H3CNX0</accession>
<dbReference type="PATRIC" id="fig|716541.4.peg.3521"/>
<dbReference type="EMBL" id="CP001918">
    <property type="protein sequence ID" value="ADF62891.1"/>
    <property type="molecule type" value="Genomic_DNA"/>
</dbReference>
<organism evidence="3 4">
    <name type="scientific">Enterobacter cloacae subsp. cloacae (strain ATCC 13047 / DSM 30054 / NBRC 13535 / NCTC 10005 / WDCM 00083 / NCDC 279-56)</name>
    <dbReference type="NCBI Taxonomy" id="716541"/>
    <lineage>
        <taxon>Bacteria</taxon>
        <taxon>Pseudomonadati</taxon>
        <taxon>Pseudomonadota</taxon>
        <taxon>Gammaproteobacteria</taxon>
        <taxon>Enterobacterales</taxon>
        <taxon>Enterobacteriaceae</taxon>
        <taxon>Enterobacter</taxon>
        <taxon>Enterobacter cloacae complex</taxon>
    </lineage>
</organism>
<dbReference type="AlphaFoldDB" id="A0A0H3CNX0"/>
<feature type="domain" description="DUF6418" evidence="2">
    <location>
        <begin position="311"/>
        <end position="418"/>
    </location>
</feature>
<dbReference type="InterPro" id="IPR046303">
    <property type="entry name" value="DUF6418"/>
</dbReference>
<dbReference type="OrthoDB" id="6614496at2"/>